<reference evidence="4 5" key="1">
    <citation type="journal article" date="2016" name="Sci. Rep.">
        <title>Metabolic traits of an uncultured archaeal lineage -MSBL1- from brine pools of the Red Sea.</title>
        <authorList>
            <person name="Mwirichia R."/>
            <person name="Alam I."/>
            <person name="Rashid M."/>
            <person name="Vinu M."/>
            <person name="Ba-Alawi W."/>
            <person name="Anthony Kamau A."/>
            <person name="Kamanda Ngugi D."/>
            <person name="Goker M."/>
            <person name="Klenk H.P."/>
            <person name="Bajic V."/>
            <person name="Stingl U."/>
        </authorList>
    </citation>
    <scope>NUCLEOTIDE SEQUENCE [LARGE SCALE GENOMIC DNA]</scope>
    <source>
        <strain evidence="4">SCGC-AAA261C02</strain>
    </source>
</reference>
<accession>A0A133UYG4</accession>
<feature type="domain" description="Glycosyl transferase family 1" evidence="3">
    <location>
        <begin position="186"/>
        <end position="355"/>
    </location>
</feature>
<dbReference type="EMBL" id="LHXW01000059">
    <property type="protein sequence ID" value="KXA99223.1"/>
    <property type="molecule type" value="Genomic_DNA"/>
</dbReference>
<dbReference type="PANTHER" id="PTHR12526">
    <property type="entry name" value="GLYCOSYLTRANSFERASE"/>
    <property type="match status" value="1"/>
</dbReference>
<keyword evidence="5" id="KW-1185">Reference proteome</keyword>
<keyword evidence="2" id="KW-0808">Transferase</keyword>
<name>A0A133UYG4_9EURY</name>
<evidence type="ECO:0000313" key="4">
    <source>
        <dbReference type="EMBL" id="KXA99223.1"/>
    </source>
</evidence>
<gene>
    <name evidence="4" type="ORF">AKJ42_03550</name>
</gene>
<dbReference type="Proteomes" id="UP000070520">
    <property type="component" value="Unassembled WGS sequence"/>
</dbReference>
<dbReference type="InterPro" id="IPR001296">
    <property type="entry name" value="Glyco_trans_1"/>
</dbReference>
<dbReference type="GO" id="GO:0016757">
    <property type="term" value="F:glycosyltransferase activity"/>
    <property type="evidence" value="ECO:0007669"/>
    <property type="project" value="UniProtKB-KW"/>
</dbReference>
<dbReference type="PANTHER" id="PTHR12526:SF629">
    <property type="entry name" value="TEICHURONIC ACID BIOSYNTHESIS GLYCOSYLTRANSFERASE TUAH-RELATED"/>
    <property type="match status" value="1"/>
</dbReference>
<protein>
    <recommendedName>
        <fullName evidence="3">Glycosyl transferase family 1 domain-containing protein</fullName>
    </recommendedName>
</protein>
<evidence type="ECO:0000256" key="1">
    <source>
        <dbReference type="ARBA" id="ARBA00022676"/>
    </source>
</evidence>
<dbReference type="Pfam" id="PF00534">
    <property type="entry name" value="Glycos_transf_1"/>
    <property type="match status" value="1"/>
</dbReference>
<evidence type="ECO:0000313" key="5">
    <source>
        <dbReference type="Proteomes" id="UP000070520"/>
    </source>
</evidence>
<dbReference type="AlphaFoldDB" id="A0A133UYG4"/>
<dbReference type="SUPFAM" id="SSF53756">
    <property type="entry name" value="UDP-Glycosyltransferase/glycogen phosphorylase"/>
    <property type="match status" value="1"/>
</dbReference>
<evidence type="ECO:0000259" key="3">
    <source>
        <dbReference type="Pfam" id="PF00534"/>
    </source>
</evidence>
<sequence length="382" mass="44224">MSVRIENETAALVEAGYKVKIYRWDRGKFPGLKPCHPDIEVKAIKTKATKKILPFIFTFLKFLSGLLSELKDEEFDIILCTHPFLLLFCLIMGKAKSAKVVYDVKEYYSFNWSRIFPPSLQGLARIVIESLENEMIKRVDALTIVDSRGDFLEKRYRKFNDNVKVLYNVPELHVEPSEQKVEELREEYKNKKVLVFVGGIVKQIGVIKALEALERVREKFDIKLLFIGRFRDRSRKECLEFIQQNKLEDNVEFVSWLPYVELLCYLEVADGGMALYQPVGTHKFLSKGNGRKFSTYMQASLPIVGPEFGEIGQMVREEKCGILVDTTDPEEIAKAITFLLEHPEEARALGKRGRKAVEEKYNWEIEKRKLLQAYESLESDTD</sequence>
<dbReference type="CDD" id="cd03794">
    <property type="entry name" value="GT4_WbuB-like"/>
    <property type="match status" value="1"/>
</dbReference>
<keyword evidence="1" id="KW-0328">Glycosyltransferase</keyword>
<proteinExistence type="predicted"/>
<evidence type="ECO:0000256" key="2">
    <source>
        <dbReference type="ARBA" id="ARBA00022679"/>
    </source>
</evidence>
<organism evidence="4 5">
    <name type="scientific">candidate division MSBL1 archaeon SCGC-AAA261C02</name>
    <dbReference type="NCBI Taxonomy" id="1698272"/>
    <lineage>
        <taxon>Archaea</taxon>
        <taxon>Methanobacteriati</taxon>
        <taxon>Methanobacteriota</taxon>
        <taxon>candidate division MSBL1</taxon>
    </lineage>
</organism>
<dbReference type="Gene3D" id="3.40.50.2000">
    <property type="entry name" value="Glycogen Phosphorylase B"/>
    <property type="match status" value="2"/>
</dbReference>
<comment type="caution">
    <text evidence="4">The sequence shown here is derived from an EMBL/GenBank/DDBJ whole genome shotgun (WGS) entry which is preliminary data.</text>
</comment>